<keyword evidence="2" id="KW-1185">Reference proteome</keyword>
<dbReference type="AlphaFoldDB" id="A0A8H7V7Y3"/>
<name>A0A8H7V7Y3_9FUNG</name>
<evidence type="ECO:0000313" key="2">
    <source>
        <dbReference type="Proteomes" id="UP000603453"/>
    </source>
</evidence>
<protein>
    <submittedName>
        <fullName evidence="1">Uncharacterized protein</fullName>
    </submittedName>
</protein>
<evidence type="ECO:0000313" key="1">
    <source>
        <dbReference type="EMBL" id="KAG2206708.1"/>
    </source>
</evidence>
<dbReference type="Proteomes" id="UP000603453">
    <property type="component" value="Unassembled WGS sequence"/>
</dbReference>
<proteinExistence type="predicted"/>
<dbReference type="EMBL" id="JAEPRD010000029">
    <property type="protein sequence ID" value="KAG2206708.1"/>
    <property type="molecule type" value="Genomic_DNA"/>
</dbReference>
<gene>
    <name evidence="1" type="ORF">INT47_003650</name>
</gene>
<accession>A0A8H7V7Y3</accession>
<sequence>MKVTDHLGLDCKQVQSYWPAGLGRNSLNPQQSTWTTVPCSYCDTAPVNTLLNEKRKYQTCSKGTKANKYSNGKKRQLDEYVPFSFADGSFSPIKAINSAILMDYIPMTIHIQNDKSTTSPAFDLFTMVTQSFINNMHTAGVLFPWKGAYFVGLMNALCTCSVVLGGQPQVAIGPGYISKLRPNNNQLFVASAAVAKFMKTVALDTYRLHTKILMSQLRQVTTSFHHPSTFSSWRRSFEHFSDIRCSPATIFTLCDLTSFKGYGSNTISITMLSSQLLAASARVYHSHTNILT</sequence>
<organism evidence="1 2">
    <name type="scientific">Mucor saturninus</name>
    <dbReference type="NCBI Taxonomy" id="64648"/>
    <lineage>
        <taxon>Eukaryota</taxon>
        <taxon>Fungi</taxon>
        <taxon>Fungi incertae sedis</taxon>
        <taxon>Mucoromycota</taxon>
        <taxon>Mucoromycotina</taxon>
        <taxon>Mucoromycetes</taxon>
        <taxon>Mucorales</taxon>
        <taxon>Mucorineae</taxon>
        <taxon>Mucoraceae</taxon>
        <taxon>Mucor</taxon>
    </lineage>
</organism>
<dbReference type="OrthoDB" id="2288692at2759"/>
<comment type="caution">
    <text evidence="1">The sequence shown here is derived from an EMBL/GenBank/DDBJ whole genome shotgun (WGS) entry which is preliminary data.</text>
</comment>
<reference evidence="1" key="1">
    <citation type="submission" date="2020-12" db="EMBL/GenBank/DDBJ databases">
        <title>Metabolic potential, ecology and presence of endohyphal bacteria is reflected in genomic diversity of Mucoromycotina.</title>
        <authorList>
            <person name="Muszewska A."/>
            <person name="Okrasinska A."/>
            <person name="Steczkiewicz K."/>
            <person name="Drgas O."/>
            <person name="Orlowska M."/>
            <person name="Perlinska-Lenart U."/>
            <person name="Aleksandrzak-Piekarczyk T."/>
            <person name="Szatraj K."/>
            <person name="Zielenkiewicz U."/>
            <person name="Pilsyk S."/>
            <person name="Malc E."/>
            <person name="Mieczkowski P."/>
            <person name="Kruszewska J.S."/>
            <person name="Biernat P."/>
            <person name="Pawlowska J."/>
        </authorList>
    </citation>
    <scope>NUCLEOTIDE SEQUENCE</scope>
    <source>
        <strain evidence="1">WA0000017839</strain>
    </source>
</reference>